<dbReference type="Proteomes" id="UP000051820">
    <property type="component" value="Unassembled WGS sequence"/>
</dbReference>
<evidence type="ECO:0000313" key="2">
    <source>
        <dbReference type="Proteomes" id="UP000051820"/>
    </source>
</evidence>
<dbReference type="STRING" id="1423807.FD16_GL000803"/>
<keyword evidence="2" id="KW-1185">Reference proteome</keyword>
<gene>
    <name evidence="1" type="ORF">FD16_GL000803</name>
</gene>
<reference evidence="1 2" key="1">
    <citation type="journal article" date="2015" name="Genome Announc.">
        <title>Expanding the biotechnology potential of lactobacilli through comparative genomics of 213 strains and associated genera.</title>
        <authorList>
            <person name="Sun Z."/>
            <person name="Harris H.M."/>
            <person name="McCann A."/>
            <person name="Guo C."/>
            <person name="Argimon S."/>
            <person name="Zhang W."/>
            <person name="Yang X."/>
            <person name="Jeffery I.B."/>
            <person name="Cooney J.C."/>
            <person name="Kagawa T.F."/>
            <person name="Liu W."/>
            <person name="Song Y."/>
            <person name="Salvetti E."/>
            <person name="Wrobel A."/>
            <person name="Rasinkangas P."/>
            <person name="Parkhill J."/>
            <person name="Rea M.C."/>
            <person name="O'Sullivan O."/>
            <person name="Ritari J."/>
            <person name="Douillard F.P."/>
            <person name="Paul Ross R."/>
            <person name="Yang R."/>
            <person name="Briner A.E."/>
            <person name="Felis G.E."/>
            <person name="de Vos W.M."/>
            <person name="Barrangou R."/>
            <person name="Klaenhammer T.R."/>
            <person name="Caufield P.W."/>
            <person name="Cui Y."/>
            <person name="Zhang H."/>
            <person name="O'Toole P.W."/>
        </authorList>
    </citation>
    <scope>NUCLEOTIDE SEQUENCE [LARGE SCALE GENOMIC DNA]</scope>
    <source>
        <strain evidence="1 2">DSM 5007</strain>
    </source>
</reference>
<protein>
    <submittedName>
        <fullName evidence="1">Uncharacterized protein</fullName>
    </submittedName>
</protein>
<dbReference type="RefSeq" id="WP_010621672.1">
    <property type="nucleotide sequence ID" value="NZ_AZGF01000002.1"/>
</dbReference>
<accession>A0A0R1W604</accession>
<dbReference type="EMBL" id="AZGF01000002">
    <property type="protein sequence ID" value="KRM13328.1"/>
    <property type="molecule type" value="Genomic_DNA"/>
</dbReference>
<sequence length="71" mass="8364">MRLRDKSNQELAQQLITHKNRESLIAHIAEDELMQRAIGGDIEARKLLQKYASLLKNTTSFSWHFKIKRRS</sequence>
<name>A0A0R1W604_9LACO</name>
<comment type="caution">
    <text evidence="1">The sequence shown here is derived from an EMBL/GenBank/DDBJ whole genome shotgun (WGS) entry which is preliminary data.</text>
</comment>
<dbReference type="PATRIC" id="fig|1423807.3.peg.815"/>
<organism evidence="1 2">
    <name type="scientific">Paucilactobacillus suebicus DSM 5007 = KCTC 3549</name>
    <dbReference type="NCBI Taxonomy" id="1423807"/>
    <lineage>
        <taxon>Bacteria</taxon>
        <taxon>Bacillati</taxon>
        <taxon>Bacillota</taxon>
        <taxon>Bacilli</taxon>
        <taxon>Lactobacillales</taxon>
        <taxon>Lactobacillaceae</taxon>
        <taxon>Paucilactobacillus</taxon>
    </lineage>
</organism>
<proteinExistence type="predicted"/>
<dbReference type="AlphaFoldDB" id="A0A0R1W604"/>
<evidence type="ECO:0000313" key="1">
    <source>
        <dbReference type="EMBL" id="KRM13328.1"/>
    </source>
</evidence>